<protein>
    <submittedName>
        <fullName evidence="1">General secretion pathway protein J</fullName>
    </submittedName>
</protein>
<name>A0A0K8NW08_PISS1</name>
<proteinExistence type="predicted"/>
<dbReference type="EMBL" id="BBYR01000007">
    <property type="protein sequence ID" value="GAP34558.1"/>
    <property type="molecule type" value="Genomic_DNA"/>
</dbReference>
<gene>
    <name evidence="1" type="ORF">ISF6_4733</name>
</gene>
<dbReference type="AlphaFoldDB" id="A0A0K8NW08"/>
<reference evidence="2" key="1">
    <citation type="submission" date="2015-07" db="EMBL/GenBank/DDBJ databases">
        <title>Discovery of a poly(ethylene terephthalate assimilation.</title>
        <authorList>
            <person name="Yoshida S."/>
            <person name="Hiraga K."/>
            <person name="Takehana T."/>
            <person name="Taniguchi I."/>
            <person name="Yamaji H."/>
            <person name="Maeda Y."/>
            <person name="Toyohara K."/>
            <person name="Miyamoto K."/>
            <person name="Kimura Y."/>
            <person name="Oda K."/>
        </authorList>
    </citation>
    <scope>NUCLEOTIDE SEQUENCE [LARGE SCALE GENOMIC DNA]</scope>
    <source>
        <strain evidence="2">NBRC 110686 / TISTR 2288 / 201-F6</strain>
    </source>
</reference>
<dbReference type="Proteomes" id="UP000037660">
    <property type="component" value="Unassembled WGS sequence"/>
</dbReference>
<evidence type="ECO:0000313" key="1">
    <source>
        <dbReference type="EMBL" id="GAP34558.1"/>
    </source>
</evidence>
<organism evidence="1 2">
    <name type="scientific">Piscinibacter sakaiensis</name>
    <name type="common">Ideonella sakaiensis</name>
    <dbReference type="NCBI Taxonomy" id="1547922"/>
    <lineage>
        <taxon>Bacteria</taxon>
        <taxon>Pseudomonadati</taxon>
        <taxon>Pseudomonadota</taxon>
        <taxon>Betaproteobacteria</taxon>
        <taxon>Burkholderiales</taxon>
        <taxon>Sphaerotilaceae</taxon>
        <taxon>Piscinibacter</taxon>
    </lineage>
</organism>
<dbReference type="STRING" id="1547922.ISF6_4733"/>
<dbReference type="InterPro" id="IPR045584">
    <property type="entry name" value="Pilin-like"/>
</dbReference>
<reference evidence="1 2" key="2">
    <citation type="journal article" date="2016" name="Science">
        <title>A bacterium that degrades and assimilates poly(ethylene terephthalate).</title>
        <authorList>
            <person name="Yoshida S."/>
            <person name="Hiraga K."/>
            <person name="Takehana T."/>
            <person name="Taniguchi I."/>
            <person name="Yamaji H."/>
            <person name="Maeda Y."/>
            <person name="Toyohara K."/>
            <person name="Miyamoto K."/>
            <person name="Kimura Y."/>
            <person name="Oda K."/>
        </authorList>
    </citation>
    <scope>NUCLEOTIDE SEQUENCE [LARGE SCALE GENOMIC DNA]</scope>
    <source>
        <strain evidence="2">NBRC 110686 / TISTR 2288 / 201-F6</strain>
    </source>
</reference>
<sequence>MVALLILAIVATLAWQGVDGIVRTRDASEARLQQTLRLGTLLAQWEQDLSAVQDTNGAVPSLNFDGASLRLVRRAEGGLQLVVWSLRPSTALAAGGVPLDGDAGLAATEGGSVWLRWAGPVVTTRAALQETWLRSQQFQGTEPGQLPLLGGLAGWQLYFYRGNAWTNAQSSGNSAPGTTFVPTQVVAPTGVRLVLEMAPGGTRSGRLTRDVALGPQP</sequence>
<keyword evidence="2" id="KW-1185">Reference proteome</keyword>
<comment type="caution">
    <text evidence="1">The sequence shown here is derived from an EMBL/GenBank/DDBJ whole genome shotgun (WGS) entry which is preliminary data.</text>
</comment>
<dbReference type="SUPFAM" id="SSF54523">
    <property type="entry name" value="Pili subunits"/>
    <property type="match status" value="1"/>
</dbReference>
<evidence type="ECO:0000313" key="2">
    <source>
        <dbReference type="Proteomes" id="UP000037660"/>
    </source>
</evidence>
<accession>A0A0K8NW08</accession>